<protein>
    <submittedName>
        <fullName evidence="3">Uncharacterized protein (TIGR04222 family)</fullName>
    </submittedName>
</protein>
<keyword evidence="2" id="KW-0472">Membrane</keyword>
<feature type="transmembrane region" description="Helical" evidence="2">
    <location>
        <begin position="165"/>
        <end position="193"/>
    </location>
</feature>
<evidence type="ECO:0000313" key="4">
    <source>
        <dbReference type="Proteomes" id="UP000578077"/>
    </source>
</evidence>
<dbReference type="EMBL" id="JACHLY010000001">
    <property type="protein sequence ID" value="MBB5996578.1"/>
    <property type="molecule type" value="Genomic_DNA"/>
</dbReference>
<feature type="transmembrane region" description="Helical" evidence="2">
    <location>
        <begin position="252"/>
        <end position="270"/>
    </location>
</feature>
<accession>A0A841E5X0</accession>
<feature type="region of interest" description="Disordered" evidence="1">
    <location>
        <begin position="375"/>
        <end position="407"/>
    </location>
</feature>
<dbReference type="RefSeq" id="WP_184639727.1">
    <property type="nucleotide sequence ID" value="NZ_BAABKT010000006.1"/>
</dbReference>
<dbReference type="Proteomes" id="UP000578077">
    <property type="component" value="Unassembled WGS sequence"/>
</dbReference>
<proteinExistence type="predicted"/>
<keyword evidence="2" id="KW-0812">Transmembrane</keyword>
<feature type="transmembrane region" description="Helical" evidence="2">
    <location>
        <begin position="228"/>
        <end position="246"/>
    </location>
</feature>
<comment type="caution">
    <text evidence="3">The sequence shown here is derived from an EMBL/GenBank/DDBJ whole genome shotgun (WGS) entry which is preliminary data.</text>
</comment>
<gene>
    <name evidence="3" type="ORF">HNR25_000329</name>
</gene>
<feature type="transmembrane region" description="Helical" evidence="2">
    <location>
        <begin position="6"/>
        <end position="25"/>
    </location>
</feature>
<feature type="transmembrane region" description="Helical" evidence="2">
    <location>
        <begin position="199"/>
        <end position="221"/>
    </location>
</feature>
<keyword evidence="4" id="KW-1185">Reference proteome</keyword>
<evidence type="ECO:0000256" key="2">
    <source>
        <dbReference type="SAM" id="Phobius"/>
    </source>
</evidence>
<sequence length="407" mass="40264">MAVSVPLAIGSAFTLIALCYALTAARIHRARRAAPSDPPPGMAGLDHYEVALLASGRRRVGELALAQAYLDGLVHVERDAGMVLDALLRPAPEAAATRIDRHPVVSRALRECLRRSRGPTGFAPDALVAVAAARSVWVTQALARLRAHGLLLPERIGRAQALRRFAAAVQIAPLVPMGLVATLVAGILLFSLAVRFPGAPLLALAGIAGFFGTGVGLYLLFFRVGPPAAMAVVTAIAALAAAAGLIPWEAGAWVLSGCGTWFAVYGIFAATNRYCGSRTIAGDAALAAARAELRSGAGTAEERAHAAVALYGLAHVAKHARGDTAAGSGAAGGAIERVGAFARRCGRVRDRAAGPSGDGGPGGCVAADGGPGGFGGGDGVGGAGMGGGSGGDGGGGADGGGGGGGGD</sequence>
<evidence type="ECO:0000313" key="3">
    <source>
        <dbReference type="EMBL" id="MBB5996578.1"/>
    </source>
</evidence>
<dbReference type="AlphaFoldDB" id="A0A841E5X0"/>
<organism evidence="3 4">
    <name type="scientific">Streptomonospora salina</name>
    <dbReference type="NCBI Taxonomy" id="104205"/>
    <lineage>
        <taxon>Bacteria</taxon>
        <taxon>Bacillati</taxon>
        <taxon>Actinomycetota</taxon>
        <taxon>Actinomycetes</taxon>
        <taxon>Streptosporangiales</taxon>
        <taxon>Nocardiopsidaceae</taxon>
        <taxon>Streptomonospora</taxon>
    </lineage>
</organism>
<reference evidence="3 4" key="1">
    <citation type="submission" date="2020-08" db="EMBL/GenBank/DDBJ databases">
        <title>Sequencing the genomes of 1000 actinobacteria strains.</title>
        <authorList>
            <person name="Klenk H.-P."/>
        </authorList>
    </citation>
    <scope>NUCLEOTIDE SEQUENCE [LARGE SCALE GENOMIC DNA]</scope>
    <source>
        <strain evidence="3 4">DSM 44593</strain>
    </source>
</reference>
<evidence type="ECO:0000256" key="1">
    <source>
        <dbReference type="SAM" id="MobiDB-lite"/>
    </source>
</evidence>
<name>A0A841E5X0_9ACTN</name>
<keyword evidence="2" id="KW-1133">Transmembrane helix</keyword>